<name>X0TH65_9ZZZZ</name>
<sequence length="33" mass="3497">MAFFQPSQVSGDLEVTQEVEKILADGAVSVSVD</sequence>
<protein>
    <submittedName>
        <fullName evidence="1">Uncharacterized protein</fullName>
    </submittedName>
</protein>
<gene>
    <name evidence="1" type="ORF">S01H1_25828</name>
</gene>
<dbReference type="EMBL" id="BARS01015626">
    <property type="protein sequence ID" value="GAF92574.1"/>
    <property type="molecule type" value="Genomic_DNA"/>
</dbReference>
<organism evidence="1">
    <name type="scientific">marine sediment metagenome</name>
    <dbReference type="NCBI Taxonomy" id="412755"/>
    <lineage>
        <taxon>unclassified sequences</taxon>
        <taxon>metagenomes</taxon>
        <taxon>ecological metagenomes</taxon>
    </lineage>
</organism>
<reference evidence="1" key="1">
    <citation type="journal article" date="2014" name="Front. Microbiol.">
        <title>High frequency of phylogenetically diverse reductive dehalogenase-homologous genes in deep subseafloor sedimentary metagenomes.</title>
        <authorList>
            <person name="Kawai M."/>
            <person name="Futagami T."/>
            <person name="Toyoda A."/>
            <person name="Takaki Y."/>
            <person name="Nishi S."/>
            <person name="Hori S."/>
            <person name="Arai W."/>
            <person name="Tsubouchi T."/>
            <person name="Morono Y."/>
            <person name="Uchiyama I."/>
            <person name="Ito T."/>
            <person name="Fujiyama A."/>
            <person name="Inagaki F."/>
            <person name="Takami H."/>
        </authorList>
    </citation>
    <scope>NUCLEOTIDE SEQUENCE</scope>
    <source>
        <strain evidence="1">Expedition CK06-06</strain>
    </source>
</reference>
<dbReference type="AlphaFoldDB" id="X0TH65"/>
<proteinExistence type="predicted"/>
<feature type="non-terminal residue" evidence="1">
    <location>
        <position position="33"/>
    </location>
</feature>
<comment type="caution">
    <text evidence="1">The sequence shown here is derived from an EMBL/GenBank/DDBJ whole genome shotgun (WGS) entry which is preliminary data.</text>
</comment>
<accession>X0TH65</accession>
<evidence type="ECO:0000313" key="1">
    <source>
        <dbReference type="EMBL" id="GAF92574.1"/>
    </source>
</evidence>